<keyword evidence="2 4" id="KW-0863">Zinc-finger</keyword>
<accession>A0AAV2EN66</accession>
<dbReference type="AlphaFoldDB" id="A0AAV2EN66"/>
<dbReference type="InterPro" id="IPR024158">
    <property type="entry name" value="Mt_import_TIM15"/>
</dbReference>
<evidence type="ECO:0000256" key="3">
    <source>
        <dbReference type="ARBA" id="ARBA00022833"/>
    </source>
</evidence>
<proteinExistence type="predicted"/>
<keyword evidence="1" id="KW-0479">Metal-binding</keyword>
<protein>
    <recommendedName>
        <fullName evidence="6">DNL-type domain-containing protein</fullName>
    </recommendedName>
</protein>
<evidence type="ECO:0000256" key="5">
    <source>
        <dbReference type="SAM" id="MobiDB-lite"/>
    </source>
</evidence>
<evidence type="ECO:0000256" key="4">
    <source>
        <dbReference type="PROSITE-ProRule" id="PRU00834"/>
    </source>
</evidence>
<keyword evidence="8" id="KW-1185">Reference proteome</keyword>
<dbReference type="GO" id="GO:0005739">
    <property type="term" value="C:mitochondrion"/>
    <property type="evidence" value="ECO:0007669"/>
    <property type="project" value="TreeGrafter"/>
</dbReference>
<dbReference type="GO" id="GO:0050821">
    <property type="term" value="P:protein stabilization"/>
    <property type="evidence" value="ECO:0007669"/>
    <property type="project" value="TreeGrafter"/>
</dbReference>
<dbReference type="GO" id="GO:0006457">
    <property type="term" value="P:protein folding"/>
    <property type="evidence" value="ECO:0007669"/>
    <property type="project" value="TreeGrafter"/>
</dbReference>
<organism evidence="7 8">
    <name type="scientific">Linum trigynum</name>
    <dbReference type="NCBI Taxonomy" id="586398"/>
    <lineage>
        <taxon>Eukaryota</taxon>
        <taxon>Viridiplantae</taxon>
        <taxon>Streptophyta</taxon>
        <taxon>Embryophyta</taxon>
        <taxon>Tracheophyta</taxon>
        <taxon>Spermatophyta</taxon>
        <taxon>Magnoliopsida</taxon>
        <taxon>eudicotyledons</taxon>
        <taxon>Gunneridae</taxon>
        <taxon>Pentapetalae</taxon>
        <taxon>rosids</taxon>
        <taxon>fabids</taxon>
        <taxon>Malpighiales</taxon>
        <taxon>Linaceae</taxon>
        <taxon>Linum</taxon>
    </lineage>
</organism>
<name>A0AAV2EN66_9ROSI</name>
<dbReference type="EMBL" id="OZ034818">
    <property type="protein sequence ID" value="CAL1387038.1"/>
    <property type="molecule type" value="Genomic_DNA"/>
</dbReference>
<dbReference type="GO" id="GO:0051087">
    <property type="term" value="F:protein-folding chaperone binding"/>
    <property type="evidence" value="ECO:0007669"/>
    <property type="project" value="TreeGrafter"/>
</dbReference>
<evidence type="ECO:0000256" key="2">
    <source>
        <dbReference type="ARBA" id="ARBA00022771"/>
    </source>
</evidence>
<dbReference type="Proteomes" id="UP001497516">
    <property type="component" value="Chromosome 5"/>
</dbReference>
<evidence type="ECO:0000313" key="7">
    <source>
        <dbReference type="EMBL" id="CAL1387038.1"/>
    </source>
</evidence>
<sequence length="243" mass="25761">MAASRNLLKMGRLLSALSHGRYTSSGGGGAFLPGREAGGQLLPSAGSIFTRSDYCRRRLQTQSSIDSHSKDGPSSDVTTSSHPEINSASTSPTINSASTPPTGEPKKLSVAASDPPEVSATSKLKVSARHDLAMMFTCSVCETRSFKTLSRESYEKGVVVARCGGCDNLHLIADRLGWFGEPGSVEEFLAARGEEVKKGSADTLGLTLEDLAGKKTSVEDKTDDSKEDEKEESTQKLSETPTL</sequence>
<evidence type="ECO:0000313" key="8">
    <source>
        <dbReference type="Proteomes" id="UP001497516"/>
    </source>
</evidence>
<dbReference type="PANTHER" id="PTHR20922:SF13">
    <property type="entry name" value="DNL-TYPE ZINC FINGER PROTEIN"/>
    <property type="match status" value="1"/>
</dbReference>
<dbReference type="InterPro" id="IPR007853">
    <property type="entry name" value="Znf_DNL-typ"/>
</dbReference>
<feature type="compositionally biased region" description="Polar residues" evidence="5">
    <location>
        <begin position="75"/>
        <end position="101"/>
    </location>
</feature>
<evidence type="ECO:0000256" key="1">
    <source>
        <dbReference type="ARBA" id="ARBA00022723"/>
    </source>
</evidence>
<dbReference type="PANTHER" id="PTHR20922">
    <property type="entry name" value="DNL-TYPE ZINC FINGER PROTEIN"/>
    <property type="match status" value="1"/>
</dbReference>
<dbReference type="GO" id="GO:0030150">
    <property type="term" value="P:protein import into mitochondrial matrix"/>
    <property type="evidence" value="ECO:0007669"/>
    <property type="project" value="TreeGrafter"/>
</dbReference>
<gene>
    <name evidence="7" type="ORF">LTRI10_LOCUS28048</name>
</gene>
<dbReference type="GO" id="GO:0008270">
    <property type="term" value="F:zinc ion binding"/>
    <property type="evidence" value="ECO:0007669"/>
    <property type="project" value="UniProtKB-KW"/>
</dbReference>
<evidence type="ECO:0000259" key="6">
    <source>
        <dbReference type="PROSITE" id="PS51501"/>
    </source>
</evidence>
<keyword evidence="3" id="KW-0862">Zinc</keyword>
<dbReference type="PROSITE" id="PS51501">
    <property type="entry name" value="ZF_DNL"/>
    <property type="match status" value="1"/>
</dbReference>
<dbReference type="Pfam" id="PF05180">
    <property type="entry name" value="zf-DNL"/>
    <property type="match status" value="1"/>
</dbReference>
<feature type="domain" description="DNL-type" evidence="6">
    <location>
        <begin position="127"/>
        <end position="221"/>
    </location>
</feature>
<feature type="compositionally biased region" description="Basic and acidic residues" evidence="5">
    <location>
        <begin position="212"/>
        <end position="234"/>
    </location>
</feature>
<feature type="region of interest" description="Disordered" evidence="5">
    <location>
        <begin position="60"/>
        <end position="118"/>
    </location>
</feature>
<feature type="region of interest" description="Disordered" evidence="5">
    <location>
        <begin position="212"/>
        <end position="243"/>
    </location>
</feature>
<reference evidence="7 8" key="1">
    <citation type="submission" date="2024-04" db="EMBL/GenBank/DDBJ databases">
        <authorList>
            <person name="Fracassetti M."/>
        </authorList>
    </citation>
    <scope>NUCLEOTIDE SEQUENCE [LARGE SCALE GENOMIC DNA]</scope>
</reference>